<evidence type="ECO:0000259" key="15">
    <source>
        <dbReference type="PROSITE" id="PS50192"/>
    </source>
</evidence>
<keyword evidence="8 10" id="KW-0807">Transducer</keyword>
<dbReference type="SMART" id="SM00304">
    <property type="entry name" value="HAMP"/>
    <property type="match status" value="1"/>
</dbReference>
<comment type="similarity">
    <text evidence="9">Belongs to the methyl-accepting chemotaxis (MCP) protein family.</text>
</comment>
<feature type="domain" description="Methyl-accepting transducer" evidence="14">
    <location>
        <begin position="350"/>
        <end position="586"/>
    </location>
</feature>
<evidence type="ECO:0000313" key="17">
    <source>
        <dbReference type="EMBL" id="KHT63283.1"/>
    </source>
</evidence>
<evidence type="ECO:0000256" key="5">
    <source>
        <dbReference type="ARBA" id="ARBA00022692"/>
    </source>
</evidence>
<comment type="caution">
    <text evidence="17">The sequence shown here is derived from an EMBL/GenBank/DDBJ whole genome shotgun (WGS) entry which is preliminary data.</text>
</comment>
<dbReference type="AlphaFoldDB" id="A0A0B9G3G9"/>
<keyword evidence="11" id="KW-0175">Coiled coil</keyword>
<name>A0A0B9G3G9_9GAMM</name>
<feature type="coiled-coil region" evidence="11">
    <location>
        <begin position="550"/>
        <end position="605"/>
    </location>
</feature>
<evidence type="ECO:0000256" key="7">
    <source>
        <dbReference type="ARBA" id="ARBA00023136"/>
    </source>
</evidence>
<dbReference type="Pfam" id="PF02743">
    <property type="entry name" value="dCache_1"/>
    <property type="match status" value="1"/>
</dbReference>
<dbReference type="CDD" id="cd12913">
    <property type="entry name" value="PDC1_MCP_like"/>
    <property type="match status" value="1"/>
</dbReference>
<feature type="chain" id="PRO_5002128637" evidence="13">
    <location>
        <begin position="24"/>
        <end position="622"/>
    </location>
</feature>
<protein>
    <submittedName>
        <fullName evidence="17">Chemotaxis protein</fullName>
    </submittedName>
</protein>
<evidence type="ECO:0000313" key="18">
    <source>
        <dbReference type="Proteomes" id="UP000031278"/>
    </source>
</evidence>
<dbReference type="Pfam" id="PF00015">
    <property type="entry name" value="MCPsignal"/>
    <property type="match status" value="1"/>
</dbReference>
<evidence type="ECO:0000256" key="9">
    <source>
        <dbReference type="ARBA" id="ARBA00029447"/>
    </source>
</evidence>
<dbReference type="Pfam" id="PF00672">
    <property type="entry name" value="HAMP"/>
    <property type="match status" value="1"/>
</dbReference>
<evidence type="ECO:0000256" key="13">
    <source>
        <dbReference type="SAM" id="SignalP"/>
    </source>
</evidence>
<dbReference type="SUPFAM" id="SSF103190">
    <property type="entry name" value="Sensory domain-like"/>
    <property type="match status" value="1"/>
</dbReference>
<dbReference type="CDD" id="cd12912">
    <property type="entry name" value="PDC2_MCP_like"/>
    <property type="match status" value="1"/>
</dbReference>
<dbReference type="PRINTS" id="PR00260">
    <property type="entry name" value="CHEMTRNSDUCR"/>
</dbReference>
<evidence type="ECO:0000256" key="3">
    <source>
        <dbReference type="ARBA" id="ARBA00022500"/>
    </source>
</evidence>
<dbReference type="InterPro" id="IPR004089">
    <property type="entry name" value="MCPsignal_dom"/>
</dbReference>
<dbReference type="PANTHER" id="PTHR32089:SF117">
    <property type="entry name" value="METHYL ACCEPTING SENSORY TRANSDUCER WITH CACHE_1 SMALL MOLECULE BINDING DOMAIN"/>
    <property type="match status" value="1"/>
</dbReference>
<dbReference type="GO" id="GO:0005886">
    <property type="term" value="C:plasma membrane"/>
    <property type="evidence" value="ECO:0007669"/>
    <property type="project" value="UniProtKB-SubCell"/>
</dbReference>
<dbReference type="SMART" id="SM00283">
    <property type="entry name" value="MA"/>
    <property type="match status" value="1"/>
</dbReference>
<evidence type="ECO:0000256" key="1">
    <source>
        <dbReference type="ARBA" id="ARBA00004429"/>
    </source>
</evidence>
<comment type="subcellular location">
    <subcellularLocation>
        <location evidence="1">Cell inner membrane</location>
        <topology evidence="1">Multi-pass membrane protein</topology>
    </subcellularLocation>
</comment>
<evidence type="ECO:0000256" key="6">
    <source>
        <dbReference type="ARBA" id="ARBA00022989"/>
    </source>
</evidence>
<dbReference type="PROSITE" id="PS50192">
    <property type="entry name" value="T_SNARE"/>
    <property type="match status" value="1"/>
</dbReference>
<dbReference type="Gene3D" id="3.30.450.20">
    <property type="entry name" value="PAS domain"/>
    <property type="match status" value="2"/>
</dbReference>
<reference evidence="17 18" key="1">
    <citation type="submission" date="2014-12" db="EMBL/GenBank/DDBJ databases">
        <title>Genome sequencing of Photobacterium gaetbulicola AD005a.</title>
        <authorList>
            <person name="Adrian T.G.S."/>
            <person name="Chan K.G."/>
        </authorList>
    </citation>
    <scope>NUCLEOTIDE SEQUENCE [LARGE SCALE GENOMIC DNA]</scope>
    <source>
        <strain evidence="17 18">AD005a</strain>
    </source>
</reference>
<evidence type="ECO:0000256" key="8">
    <source>
        <dbReference type="ARBA" id="ARBA00023224"/>
    </source>
</evidence>
<dbReference type="RefSeq" id="WP_039462424.1">
    <property type="nucleotide sequence ID" value="NZ_JWLZ01000159.1"/>
</dbReference>
<dbReference type="Proteomes" id="UP000031278">
    <property type="component" value="Unassembled WGS sequence"/>
</dbReference>
<dbReference type="CDD" id="cd06225">
    <property type="entry name" value="HAMP"/>
    <property type="match status" value="1"/>
</dbReference>
<keyword evidence="4" id="KW-0997">Cell inner membrane</keyword>
<feature type="transmembrane region" description="Helical" evidence="12">
    <location>
        <begin position="271"/>
        <end position="290"/>
    </location>
</feature>
<dbReference type="PANTHER" id="PTHR32089">
    <property type="entry name" value="METHYL-ACCEPTING CHEMOTAXIS PROTEIN MCPB"/>
    <property type="match status" value="1"/>
</dbReference>
<dbReference type="InterPro" id="IPR004090">
    <property type="entry name" value="Chemotax_Me-accpt_rcpt"/>
</dbReference>
<dbReference type="GO" id="GO:0006935">
    <property type="term" value="P:chemotaxis"/>
    <property type="evidence" value="ECO:0007669"/>
    <property type="project" value="UniProtKB-KW"/>
</dbReference>
<dbReference type="GO" id="GO:0004888">
    <property type="term" value="F:transmembrane signaling receptor activity"/>
    <property type="evidence" value="ECO:0007669"/>
    <property type="project" value="InterPro"/>
</dbReference>
<dbReference type="InterPro" id="IPR029151">
    <property type="entry name" value="Sensor-like_sf"/>
</dbReference>
<dbReference type="SUPFAM" id="SSF58104">
    <property type="entry name" value="Methyl-accepting chemotaxis protein (MCP) signaling domain"/>
    <property type="match status" value="1"/>
</dbReference>
<dbReference type="GO" id="GO:0007165">
    <property type="term" value="P:signal transduction"/>
    <property type="evidence" value="ECO:0007669"/>
    <property type="project" value="UniProtKB-KW"/>
</dbReference>
<evidence type="ECO:0000256" key="2">
    <source>
        <dbReference type="ARBA" id="ARBA00022475"/>
    </source>
</evidence>
<keyword evidence="5 12" id="KW-0812">Transmembrane</keyword>
<feature type="signal peptide" evidence="13">
    <location>
        <begin position="1"/>
        <end position="23"/>
    </location>
</feature>
<evidence type="ECO:0000256" key="12">
    <source>
        <dbReference type="SAM" id="Phobius"/>
    </source>
</evidence>
<dbReference type="PROSITE" id="PS50111">
    <property type="entry name" value="CHEMOTAXIS_TRANSDUC_2"/>
    <property type="match status" value="1"/>
</dbReference>
<feature type="domain" description="T-SNARE coiled-coil homology" evidence="15">
    <location>
        <begin position="537"/>
        <end position="585"/>
    </location>
</feature>
<gene>
    <name evidence="17" type="ORF">RJ45_12840</name>
</gene>
<accession>A0A0B9G3G9</accession>
<dbReference type="Gene3D" id="1.10.287.950">
    <property type="entry name" value="Methyl-accepting chemotaxis protein"/>
    <property type="match status" value="1"/>
</dbReference>
<dbReference type="PROSITE" id="PS50885">
    <property type="entry name" value="HAMP"/>
    <property type="match status" value="1"/>
</dbReference>
<evidence type="ECO:0000256" key="11">
    <source>
        <dbReference type="SAM" id="Coils"/>
    </source>
</evidence>
<evidence type="ECO:0000256" key="4">
    <source>
        <dbReference type="ARBA" id="ARBA00022519"/>
    </source>
</evidence>
<dbReference type="CDD" id="cd11386">
    <property type="entry name" value="MCP_signal"/>
    <property type="match status" value="1"/>
</dbReference>
<feature type="domain" description="HAMP" evidence="16">
    <location>
        <begin position="291"/>
        <end position="345"/>
    </location>
</feature>
<dbReference type="FunFam" id="1.10.287.950:FF:000001">
    <property type="entry name" value="Methyl-accepting chemotaxis sensory transducer"/>
    <property type="match status" value="1"/>
</dbReference>
<keyword evidence="6 12" id="KW-1133">Transmembrane helix</keyword>
<keyword evidence="13" id="KW-0732">Signal</keyword>
<evidence type="ECO:0000256" key="10">
    <source>
        <dbReference type="PROSITE-ProRule" id="PRU00284"/>
    </source>
</evidence>
<evidence type="ECO:0000259" key="14">
    <source>
        <dbReference type="PROSITE" id="PS50111"/>
    </source>
</evidence>
<keyword evidence="3" id="KW-0145">Chemotaxis</keyword>
<evidence type="ECO:0000259" key="16">
    <source>
        <dbReference type="PROSITE" id="PS50885"/>
    </source>
</evidence>
<dbReference type="InterPro" id="IPR000727">
    <property type="entry name" value="T_SNARE_dom"/>
</dbReference>
<sequence length="622" mass="66401">MKFSHKVVATSSAILLAALSLLSANQYFNTKNQIQSLVMQSMDEIISGMSNTVNAELANKKSLAAYTASLITSDMSLDNIHTVIEQPTIKNTFLLTGLGFEKDGSFTSNDPNWNPGESWEPRARPWYIASKQSRDIVITAPYADSVTNEILVSLASPLIANGQFQGAIFFDMSLSGLAELMNQVSLFNAGYLFIVADDGTTIAHPDAKFNGKPMSQFVGNHSISTDAVHAELDGKTVTLSFTQITGQDWYIGAVLDESVAFTAVNQLRTDAIIYSLIALFAGIIALLLLIKILMRPLADLNIAIQDVASGQGDLTRRLDTNTDQEFAVLAEGFNAFTEKLQNLILQSQALSSDILLGTEQTAAGAQQSASAMSNQLKELDQLATAMHEMAATSVEVANNAQGAATAAQQADDAVKDGGRIVSHTASAISDLSAQIDQAVEVVKQLEASTGNIESILKVINEIADQTNLLALNAAIEAARAGESGRGFAVVADEVRTLAQRTQESTTEIRQMIEQLQSGASSAANVMGMGKETAASTVEKSQQADEALVRISGAIQQINDMNLQIASAAEEQSLVAEEINTNTLNIKELSVQVSDAAASADQALEEQINKVREQDAIMNKFVV</sequence>
<proteinExistence type="inferred from homology"/>
<dbReference type="InterPro" id="IPR033479">
    <property type="entry name" value="dCache_1"/>
</dbReference>
<organism evidence="17 18">
    <name type="scientific">Photobacterium gaetbulicola</name>
    <dbReference type="NCBI Taxonomy" id="1295392"/>
    <lineage>
        <taxon>Bacteria</taxon>
        <taxon>Pseudomonadati</taxon>
        <taxon>Pseudomonadota</taxon>
        <taxon>Gammaproteobacteria</taxon>
        <taxon>Vibrionales</taxon>
        <taxon>Vibrionaceae</taxon>
        <taxon>Photobacterium</taxon>
    </lineage>
</organism>
<keyword evidence="7 12" id="KW-0472">Membrane</keyword>
<dbReference type="EMBL" id="JWLZ01000159">
    <property type="protein sequence ID" value="KHT63283.1"/>
    <property type="molecule type" value="Genomic_DNA"/>
</dbReference>
<dbReference type="InterPro" id="IPR003660">
    <property type="entry name" value="HAMP_dom"/>
</dbReference>
<keyword evidence="2" id="KW-1003">Cell membrane</keyword>